<accession>X1JP59</accession>
<evidence type="ECO:0000313" key="2">
    <source>
        <dbReference type="EMBL" id="GAH83235.1"/>
    </source>
</evidence>
<feature type="non-terminal residue" evidence="2">
    <location>
        <position position="187"/>
    </location>
</feature>
<dbReference type="Pfam" id="PF04321">
    <property type="entry name" value="RmlD_sub_bind"/>
    <property type="match status" value="1"/>
</dbReference>
<protein>
    <recommendedName>
        <fullName evidence="1">RmlD-like substrate binding domain-containing protein</fullName>
    </recommendedName>
</protein>
<dbReference type="AlphaFoldDB" id="X1JP59"/>
<proteinExistence type="predicted"/>
<dbReference type="GO" id="GO:0019305">
    <property type="term" value="P:dTDP-rhamnose biosynthetic process"/>
    <property type="evidence" value="ECO:0007669"/>
    <property type="project" value="TreeGrafter"/>
</dbReference>
<feature type="domain" description="RmlD-like substrate binding" evidence="1">
    <location>
        <begin position="1"/>
        <end position="185"/>
    </location>
</feature>
<dbReference type="PANTHER" id="PTHR10491">
    <property type="entry name" value="DTDP-4-DEHYDRORHAMNOSE REDUCTASE"/>
    <property type="match status" value="1"/>
</dbReference>
<reference evidence="2" key="1">
    <citation type="journal article" date="2014" name="Front. Microbiol.">
        <title>High frequency of phylogenetically diverse reductive dehalogenase-homologous genes in deep subseafloor sedimentary metagenomes.</title>
        <authorList>
            <person name="Kawai M."/>
            <person name="Futagami T."/>
            <person name="Toyoda A."/>
            <person name="Takaki Y."/>
            <person name="Nishi S."/>
            <person name="Hori S."/>
            <person name="Arai W."/>
            <person name="Tsubouchi T."/>
            <person name="Morono Y."/>
            <person name="Uchiyama I."/>
            <person name="Ito T."/>
            <person name="Fujiyama A."/>
            <person name="Inagaki F."/>
            <person name="Takami H."/>
        </authorList>
    </citation>
    <scope>NUCLEOTIDE SEQUENCE</scope>
    <source>
        <strain evidence="2">Expedition CK06-06</strain>
    </source>
</reference>
<dbReference type="GO" id="GO:0008831">
    <property type="term" value="F:dTDP-4-dehydrorhamnose reductase activity"/>
    <property type="evidence" value="ECO:0007669"/>
    <property type="project" value="TreeGrafter"/>
</dbReference>
<dbReference type="PANTHER" id="PTHR10491:SF4">
    <property type="entry name" value="METHIONINE ADENOSYLTRANSFERASE 2 SUBUNIT BETA"/>
    <property type="match status" value="1"/>
</dbReference>
<dbReference type="GO" id="GO:0005829">
    <property type="term" value="C:cytosol"/>
    <property type="evidence" value="ECO:0007669"/>
    <property type="project" value="TreeGrafter"/>
</dbReference>
<organism evidence="2">
    <name type="scientific">marine sediment metagenome</name>
    <dbReference type="NCBI Taxonomy" id="412755"/>
    <lineage>
        <taxon>unclassified sequences</taxon>
        <taxon>metagenomes</taxon>
        <taxon>ecological metagenomes</taxon>
    </lineage>
</organism>
<dbReference type="InterPro" id="IPR036291">
    <property type="entry name" value="NAD(P)-bd_dom_sf"/>
</dbReference>
<gene>
    <name evidence="2" type="ORF">S03H2_66745</name>
</gene>
<dbReference type="Gene3D" id="3.40.50.720">
    <property type="entry name" value="NAD(P)-binding Rossmann-like Domain"/>
    <property type="match status" value="1"/>
</dbReference>
<evidence type="ECO:0000259" key="1">
    <source>
        <dbReference type="Pfam" id="PF04321"/>
    </source>
</evidence>
<dbReference type="InterPro" id="IPR029903">
    <property type="entry name" value="RmlD-like-bd"/>
</dbReference>
<comment type="caution">
    <text evidence="2">The sequence shown here is derived from an EMBL/GenBank/DDBJ whole genome shotgun (WGS) entry which is preliminary data.</text>
</comment>
<dbReference type="SUPFAM" id="SSF51735">
    <property type="entry name" value="NAD(P)-binding Rossmann-fold domains"/>
    <property type="match status" value="1"/>
</dbReference>
<feature type="non-terminal residue" evidence="2">
    <location>
        <position position="1"/>
    </location>
</feature>
<sequence>IVVNAAAYTAVDRAEDEAELAARINGEALAQIGAWAARSGALVVHYSTDYVFDGQDARPYREDDATAPLGVYGRSKLAGETALREAGCAHLILRTAWVYGARGGNFLRTMLRLARERDRLTVVDDQHGAPTSSRLIAATTAAVLKRWSDGDAAGRAGYNGAYHLAAAGETTWCGFARAIVARAAAAG</sequence>
<name>X1JP59_9ZZZZ</name>
<dbReference type="InterPro" id="IPR005913">
    <property type="entry name" value="dTDP_dehydrorham_reduct"/>
</dbReference>
<dbReference type="EMBL" id="BARU01043613">
    <property type="protein sequence ID" value="GAH83235.1"/>
    <property type="molecule type" value="Genomic_DNA"/>
</dbReference>
<dbReference type="NCBIfam" id="TIGR01214">
    <property type="entry name" value="rmlD"/>
    <property type="match status" value="1"/>
</dbReference>
<dbReference type="CDD" id="cd05254">
    <property type="entry name" value="dTDP_HR_like_SDR_e"/>
    <property type="match status" value="1"/>
</dbReference>